<dbReference type="Proteomes" id="UP001320702">
    <property type="component" value="Unassembled WGS sequence"/>
</dbReference>
<keyword evidence="1" id="KW-0677">Repeat</keyword>
<dbReference type="Gene3D" id="1.25.40.10">
    <property type="entry name" value="Tetratricopeptide repeat domain"/>
    <property type="match status" value="2"/>
</dbReference>
<dbReference type="EMBL" id="JANAVZ010000001">
    <property type="protein sequence ID" value="MCT4331507.1"/>
    <property type="molecule type" value="Genomic_DNA"/>
</dbReference>
<evidence type="ECO:0000313" key="6">
    <source>
        <dbReference type="EMBL" id="MCT4331507.1"/>
    </source>
</evidence>
<evidence type="ECO:0000256" key="4">
    <source>
        <dbReference type="SAM" id="MobiDB-lite"/>
    </source>
</evidence>
<evidence type="ECO:0000256" key="1">
    <source>
        <dbReference type="ARBA" id="ARBA00022737"/>
    </source>
</evidence>
<feature type="repeat" description="TPR" evidence="3">
    <location>
        <begin position="542"/>
        <end position="575"/>
    </location>
</feature>
<evidence type="ECO:0000256" key="2">
    <source>
        <dbReference type="ARBA" id="ARBA00022803"/>
    </source>
</evidence>
<feature type="signal peptide" evidence="5">
    <location>
        <begin position="1"/>
        <end position="27"/>
    </location>
</feature>
<reference evidence="6 7" key="1">
    <citation type="submission" date="2022-04" db="EMBL/GenBank/DDBJ databases">
        <title>Paracoccus sp. YLB-12 draft genome sequence.</title>
        <authorList>
            <person name="Yu L."/>
        </authorList>
    </citation>
    <scope>NUCLEOTIDE SEQUENCE [LARGE SCALE GENOMIC DNA]</scope>
    <source>
        <strain evidence="6 7">YLB-12</strain>
    </source>
</reference>
<protein>
    <submittedName>
        <fullName evidence="6">Tetratricopeptide repeat protein</fullName>
    </submittedName>
</protein>
<dbReference type="SMART" id="SM00028">
    <property type="entry name" value="TPR"/>
    <property type="match status" value="6"/>
</dbReference>
<dbReference type="PROSITE" id="PS50005">
    <property type="entry name" value="TPR"/>
    <property type="match status" value="2"/>
</dbReference>
<evidence type="ECO:0000256" key="5">
    <source>
        <dbReference type="SAM" id="SignalP"/>
    </source>
</evidence>
<feature type="chain" id="PRO_5046781479" evidence="5">
    <location>
        <begin position="28"/>
        <end position="621"/>
    </location>
</feature>
<feature type="region of interest" description="Disordered" evidence="4">
    <location>
        <begin position="595"/>
        <end position="621"/>
    </location>
</feature>
<dbReference type="RefSeq" id="WP_260275408.1">
    <property type="nucleotide sequence ID" value="NZ_JANAVZ010000001.1"/>
</dbReference>
<dbReference type="SUPFAM" id="SSF48452">
    <property type="entry name" value="TPR-like"/>
    <property type="match status" value="3"/>
</dbReference>
<feature type="region of interest" description="Disordered" evidence="4">
    <location>
        <begin position="27"/>
        <end position="55"/>
    </location>
</feature>
<proteinExistence type="predicted"/>
<keyword evidence="2 3" id="KW-0802">TPR repeat</keyword>
<dbReference type="InterPro" id="IPR051685">
    <property type="entry name" value="Ycf3/AcsC/BcsC/TPR_MFPF"/>
</dbReference>
<dbReference type="InterPro" id="IPR011990">
    <property type="entry name" value="TPR-like_helical_dom_sf"/>
</dbReference>
<feature type="repeat" description="TPR" evidence="3">
    <location>
        <begin position="400"/>
        <end position="433"/>
    </location>
</feature>
<organism evidence="6 7">
    <name type="scientific">Paracoccus maritimus</name>
    <dbReference type="NCBI Taxonomy" id="2933292"/>
    <lineage>
        <taxon>Bacteria</taxon>
        <taxon>Pseudomonadati</taxon>
        <taxon>Pseudomonadota</taxon>
        <taxon>Alphaproteobacteria</taxon>
        <taxon>Rhodobacterales</taxon>
        <taxon>Paracoccaceae</taxon>
        <taxon>Paracoccus</taxon>
    </lineage>
</organism>
<dbReference type="PANTHER" id="PTHR44943">
    <property type="entry name" value="CELLULOSE SYNTHASE OPERON PROTEIN C"/>
    <property type="match status" value="1"/>
</dbReference>
<accession>A0ABT2K4P2</accession>
<comment type="caution">
    <text evidence="6">The sequence shown here is derived from an EMBL/GenBank/DDBJ whole genome shotgun (WGS) entry which is preliminary data.</text>
</comment>
<dbReference type="Pfam" id="PF13432">
    <property type="entry name" value="TPR_16"/>
    <property type="match status" value="3"/>
</dbReference>
<gene>
    <name evidence="6" type="ORF">MU516_01335</name>
</gene>
<keyword evidence="5" id="KW-0732">Signal</keyword>
<keyword evidence="7" id="KW-1185">Reference proteome</keyword>
<sequence length="621" mass="67485">MKLTRPRSAIALALLTSLAVPFGVLQAQPRPEPRPAHAQEVGQSESAAAGAETQQDHAPAPLTFGLAGPYLAARMAAVESDFRAAARYFAQAVAHDPEDRYLLDSALVALVSAGDIGRAVSLSSDMESDGRATELSALIRKAELVHQGNWQALLDQQSADDAEELRRDDLLDRIVNAWALMGAGRASDALSAFEALAKNPDVAPLVNYHLALARAMVGDYEGADALLSDEATGAHMLGFTARAEVLAQLERRDEAVAMLDGVQGIEAEPQLQALRDRLASGEPVAFDVVKTPADGIAQVYLTFASALASSPDPEPLSLIHARLAAWLSPDTGEARLMVAQLLQDRHQFDLAEPEFDALRRMGQMRPVAELSRIDALSRADRRDEAEKAALSLTAAYPDLPQAWIALGDLLRQQEKFAQAVPAYDKALTLLSDAPEQARWFPLYARGIALERSGQFDRAEQDLLAAIEINPDQASLLNYLGYSWIDRNVNLDRALTMIQKAVELSPGDGYILDSLAWAYFRLGRYQEAVAPMEQAIGTMASDPLVNDHLGDIYWMVGRKREAEIQWKRALSLDPSENDDVDPDRIRAKLDQGLDAVLADEEARGESPTVPQPQAEAAGTPRD</sequence>
<name>A0ABT2K4P2_9RHOB</name>
<evidence type="ECO:0000313" key="7">
    <source>
        <dbReference type="Proteomes" id="UP001320702"/>
    </source>
</evidence>
<dbReference type="PANTHER" id="PTHR44943:SF8">
    <property type="entry name" value="TPR REPEAT-CONTAINING PROTEIN MJ0263"/>
    <property type="match status" value="1"/>
</dbReference>
<dbReference type="Pfam" id="PF13181">
    <property type="entry name" value="TPR_8"/>
    <property type="match status" value="1"/>
</dbReference>
<evidence type="ECO:0000256" key="3">
    <source>
        <dbReference type="PROSITE-ProRule" id="PRU00339"/>
    </source>
</evidence>
<dbReference type="InterPro" id="IPR019734">
    <property type="entry name" value="TPR_rpt"/>
</dbReference>